<evidence type="ECO:0000313" key="2">
    <source>
        <dbReference type="Proteomes" id="UP001293593"/>
    </source>
</evidence>
<comment type="caution">
    <text evidence="1">The sequence shown here is derived from an EMBL/GenBank/DDBJ whole genome shotgun (WGS) entry which is preliminary data.</text>
</comment>
<proteinExistence type="predicted"/>
<keyword evidence="2" id="KW-1185">Reference proteome</keyword>
<evidence type="ECO:0000313" key="1">
    <source>
        <dbReference type="EMBL" id="KAK4252643.1"/>
    </source>
</evidence>
<dbReference type="EMBL" id="JAWXYG010000022">
    <property type="protein sequence ID" value="KAK4252643.1"/>
    <property type="molecule type" value="Genomic_DNA"/>
</dbReference>
<dbReference type="Proteomes" id="UP001293593">
    <property type="component" value="Unassembled WGS sequence"/>
</dbReference>
<name>A0AAE1IP48_9FABA</name>
<sequence>MAMMATLVFHCTFGVETETTQLHLQRLDPSCDRQQLLVQVMRTNIRSNIISKEKVKNSSLTLDDVKLVAILDICNLWRCDASASEDYVLVSRDDASAR</sequence>
<organism evidence="1 2">
    <name type="scientific">Acacia crassicarpa</name>
    <name type="common">northern wattle</name>
    <dbReference type="NCBI Taxonomy" id="499986"/>
    <lineage>
        <taxon>Eukaryota</taxon>
        <taxon>Viridiplantae</taxon>
        <taxon>Streptophyta</taxon>
        <taxon>Embryophyta</taxon>
        <taxon>Tracheophyta</taxon>
        <taxon>Spermatophyta</taxon>
        <taxon>Magnoliopsida</taxon>
        <taxon>eudicotyledons</taxon>
        <taxon>Gunneridae</taxon>
        <taxon>Pentapetalae</taxon>
        <taxon>rosids</taxon>
        <taxon>fabids</taxon>
        <taxon>Fabales</taxon>
        <taxon>Fabaceae</taxon>
        <taxon>Caesalpinioideae</taxon>
        <taxon>mimosoid clade</taxon>
        <taxon>Acacieae</taxon>
        <taxon>Acacia</taxon>
    </lineage>
</organism>
<protein>
    <submittedName>
        <fullName evidence="1">Uncharacterized protein</fullName>
    </submittedName>
</protein>
<accession>A0AAE1IP48</accession>
<dbReference type="AlphaFoldDB" id="A0AAE1IP48"/>
<gene>
    <name evidence="1" type="ORF">QN277_014388</name>
</gene>
<reference evidence="1" key="1">
    <citation type="submission" date="2023-10" db="EMBL/GenBank/DDBJ databases">
        <title>Chromosome-level genome of the transformable northern wattle, Acacia crassicarpa.</title>
        <authorList>
            <person name="Massaro I."/>
            <person name="Sinha N.R."/>
            <person name="Poethig S."/>
            <person name="Leichty A.R."/>
        </authorList>
    </citation>
    <scope>NUCLEOTIDE SEQUENCE</scope>
    <source>
        <strain evidence="1">Acra3RX</strain>
        <tissue evidence="1">Leaf</tissue>
    </source>
</reference>